<dbReference type="RefSeq" id="WP_189345649.1">
    <property type="nucleotide sequence ID" value="NZ_BMYT01000002.1"/>
</dbReference>
<evidence type="ECO:0000313" key="4">
    <source>
        <dbReference type="Proteomes" id="UP000620127"/>
    </source>
</evidence>
<dbReference type="Gene3D" id="3.40.50.150">
    <property type="entry name" value="Vaccinia Virus protein VP39"/>
    <property type="match status" value="1"/>
</dbReference>
<dbReference type="CDD" id="cd02440">
    <property type="entry name" value="AdoMet_MTases"/>
    <property type="match status" value="1"/>
</dbReference>
<dbReference type="InterPro" id="IPR025714">
    <property type="entry name" value="Methyltranfer_dom"/>
</dbReference>
<keyword evidence="4" id="KW-1185">Reference proteome</keyword>
<gene>
    <name evidence="3" type="ORF">GCM10011282_16670</name>
</gene>
<protein>
    <recommendedName>
        <fullName evidence="5">Methyltransferase domain-containing protein</fullName>
    </recommendedName>
</protein>
<dbReference type="PANTHER" id="PTHR43861">
    <property type="entry name" value="TRANS-ACONITATE 2-METHYLTRANSFERASE-RELATED"/>
    <property type="match status" value="1"/>
</dbReference>
<dbReference type="Proteomes" id="UP000620127">
    <property type="component" value="Unassembled WGS sequence"/>
</dbReference>
<feature type="domain" description="Methyltransferase" evidence="2">
    <location>
        <begin position="46"/>
        <end position="153"/>
    </location>
</feature>
<accession>A0ABQ2XCV2</accession>
<proteinExistence type="predicted"/>
<evidence type="ECO:0008006" key="5">
    <source>
        <dbReference type="Google" id="ProtNLM"/>
    </source>
</evidence>
<dbReference type="Pfam" id="PF10119">
    <property type="entry name" value="MethyTransf_Reg"/>
    <property type="match status" value="1"/>
</dbReference>
<dbReference type="InterPro" id="IPR018773">
    <property type="entry name" value="MeTrfase_reg_dom_prd"/>
</dbReference>
<dbReference type="EMBL" id="BMYT01000002">
    <property type="protein sequence ID" value="GGX11024.1"/>
    <property type="molecule type" value="Genomic_DNA"/>
</dbReference>
<reference evidence="4" key="1">
    <citation type="journal article" date="2019" name="Int. J. Syst. Evol. Microbiol.">
        <title>The Global Catalogue of Microorganisms (GCM) 10K type strain sequencing project: providing services to taxonomists for standard genome sequencing and annotation.</title>
        <authorList>
            <consortium name="The Broad Institute Genomics Platform"/>
            <consortium name="The Broad Institute Genome Sequencing Center for Infectious Disease"/>
            <person name="Wu L."/>
            <person name="Ma J."/>
        </authorList>
    </citation>
    <scope>NUCLEOTIDE SEQUENCE [LARGE SCALE GENOMIC DNA]</scope>
    <source>
        <strain evidence="4">KCTC 23916</strain>
    </source>
</reference>
<dbReference type="InterPro" id="IPR029063">
    <property type="entry name" value="SAM-dependent_MTases_sf"/>
</dbReference>
<sequence length="503" mass="56075">MSDWTHGYVTDIEYTSNFYPELAPILMHFNALSKNVVLPKASSVFNWLEIGCGNGLSTNALAACNSQSEFYAFDFNPVHVLNAQRMADEAGLKNVHFFDDSFADALQRDLPMMDFIVLHGIYSWVSKENQSLIVQLVQKLLKPGGAVYISYNCLPGWSGKAPLRHLMTQFAVRTGGPVADKVRAAKQFVNELQGLNLSYFKDNPSAKKMAERLQAHDAHYMAHEYMNADWNLFYSSDIAADLNSAKLSFACSAGLLENADELGLSKETIQRIAQESDPTMRELLKDFAKNQQFRRDIFVKGKRKYAPVEVEKIARESHFTLFVPRSSCMLTVQSSIGEIILPGEVYAPILDALAQQPLSLSAISELMQAPLHSAINAIVVLSAVGYVHAIDIDPDLSATTCLSFNKIVVQRALYGEPMAILVASRLRTAVPVSEIDQFFIAAQWENASDLAGAVWQKMRSLGKSLMRDGQAIKDEHENLIELKQREIVFLKETMPLLKTWGVL</sequence>
<dbReference type="Pfam" id="PF13847">
    <property type="entry name" value="Methyltransf_31"/>
    <property type="match status" value="1"/>
</dbReference>
<organism evidence="3 4">
    <name type="scientific">Undibacterium macrobrachii</name>
    <dbReference type="NCBI Taxonomy" id="1119058"/>
    <lineage>
        <taxon>Bacteria</taxon>
        <taxon>Pseudomonadati</taxon>
        <taxon>Pseudomonadota</taxon>
        <taxon>Betaproteobacteria</taxon>
        <taxon>Burkholderiales</taxon>
        <taxon>Oxalobacteraceae</taxon>
        <taxon>Undibacterium</taxon>
    </lineage>
</organism>
<evidence type="ECO:0000259" key="2">
    <source>
        <dbReference type="Pfam" id="PF13847"/>
    </source>
</evidence>
<dbReference type="SUPFAM" id="SSF53335">
    <property type="entry name" value="S-adenosyl-L-methionine-dependent methyltransferases"/>
    <property type="match status" value="1"/>
</dbReference>
<name>A0ABQ2XCV2_9BURK</name>
<evidence type="ECO:0000313" key="3">
    <source>
        <dbReference type="EMBL" id="GGX11024.1"/>
    </source>
</evidence>
<evidence type="ECO:0000259" key="1">
    <source>
        <dbReference type="Pfam" id="PF10119"/>
    </source>
</evidence>
<dbReference type="PANTHER" id="PTHR43861:SF1">
    <property type="entry name" value="TRANS-ACONITATE 2-METHYLTRANSFERASE"/>
    <property type="match status" value="1"/>
</dbReference>
<comment type="caution">
    <text evidence="3">The sequence shown here is derived from an EMBL/GenBank/DDBJ whole genome shotgun (WGS) entry which is preliminary data.</text>
</comment>
<feature type="domain" description="Methyltransferase regulatory" evidence="1">
    <location>
        <begin position="218"/>
        <end position="300"/>
    </location>
</feature>